<evidence type="ECO:0000256" key="2">
    <source>
        <dbReference type="SAM" id="MobiDB-lite"/>
    </source>
</evidence>
<sequence>MQLWYRRDSGQVDNTYNKSPERILPLVSENKYYSPLSTLQKYQDSSPVHTSLSARRKASELYGQKVFRVSEASTTYEGSGIKPMLVSKSLQTLEKGQMNSETEVLYKERLAYEIKSSPVREKNTARVLRNEIQSELNKHAYLEKSGKKGVLADRDENKDVEVYGSGPVSPSNSINYYQVPDNNLHSLQAENIRLKQNIRILEEKLLESGQKHQQIKSDYQSSSKDRRASKEDSAFYQIFNKNMVQDLPVEELRNLLNKLYQENEKLRNENEEIRTSTYQKLENARNQAKNLEWKCQDLEKKRQEEKKISELNEKILKEFELKITILREVLLAQEWIFPHLKDQFISKTSDINNPQINSTSTIKNSLGYILDFAADNYAGILGENLNMKKKFAEMLREKEGQNEKEKAYEGIIEDLRKEKQMLLEQSFKREKDLNGNHERTKSRLSDEKESLALRNHELILELDEVSKKLDEKMLEFVNQTRKCDSLKCALDKSNNIGRSINEQLFKMKNEHKKITDENLRLQGKIKRYKEIQKEMEKAKEREENEREKGRKDEKKKEERMNSEDLERKELENTQRVRKEQEKCEENEDIGNLKRKIDELQSIIARQKEEIEGLKAKSHNLDEERDAYFMDLEKIMGMKSKAEHDLEMLQPKKDYEEEMEKIYKIRKDSDANKNILTIKTIEMIKKYKALLKESLIVNFKEELKALKYIVKGAEIKIKELESILSKKLEEFFTTENPINEHIVNLIKLSPSLPSYLANNSYYKKIVDYHLSEIQSKNSLLTSLNEQIENYKKQIEDLEKKSKEIEKKLEVSDILTNAENKNYEKNLEEKDKEIEKINQELRKLQENLNNEISKKNSIEETLRYFKAEVESLRKQNQIYHEDLEIKCLEILTAKQKLEKMQDEINSKSIEIEALKIIHQNELIKLKAIIEASRRSAT</sequence>
<name>A0A1R2CPE4_9CILI</name>
<feature type="coiled-coil region" evidence="1">
    <location>
        <begin position="398"/>
        <end position="425"/>
    </location>
</feature>
<feature type="coiled-coil region" evidence="1">
    <location>
        <begin position="772"/>
        <end position="915"/>
    </location>
</feature>
<evidence type="ECO:0000313" key="4">
    <source>
        <dbReference type="Proteomes" id="UP000187209"/>
    </source>
</evidence>
<keyword evidence="4" id="KW-1185">Reference proteome</keyword>
<proteinExistence type="predicted"/>
<dbReference type="AlphaFoldDB" id="A0A1R2CPE4"/>
<feature type="coiled-coil region" evidence="1">
    <location>
        <begin position="249"/>
        <end position="318"/>
    </location>
</feature>
<comment type="caution">
    <text evidence="3">The sequence shown here is derived from an EMBL/GenBank/DDBJ whole genome shotgun (WGS) entry which is preliminary data.</text>
</comment>
<evidence type="ECO:0000313" key="3">
    <source>
        <dbReference type="EMBL" id="OMJ90864.1"/>
    </source>
</evidence>
<organism evidence="3 4">
    <name type="scientific">Stentor coeruleus</name>
    <dbReference type="NCBI Taxonomy" id="5963"/>
    <lineage>
        <taxon>Eukaryota</taxon>
        <taxon>Sar</taxon>
        <taxon>Alveolata</taxon>
        <taxon>Ciliophora</taxon>
        <taxon>Postciliodesmatophora</taxon>
        <taxon>Heterotrichea</taxon>
        <taxon>Heterotrichida</taxon>
        <taxon>Stentoridae</taxon>
        <taxon>Stentor</taxon>
    </lineage>
</organism>
<protein>
    <submittedName>
        <fullName evidence="3">Uncharacterized protein</fullName>
    </submittedName>
</protein>
<gene>
    <name evidence="3" type="ORF">SteCoe_6738</name>
</gene>
<reference evidence="3 4" key="1">
    <citation type="submission" date="2016-11" db="EMBL/GenBank/DDBJ databases">
        <title>The macronuclear genome of Stentor coeruleus: a giant cell with tiny introns.</title>
        <authorList>
            <person name="Slabodnick M."/>
            <person name="Ruby J.G."/>
            <person name="Reiff S.B."/>
            <person name="Swart E.C."/>
            <person name="Gosai S."/>
            <person name="Prabakaran S."/>
            <person name="Witkowska E."/>
            <person name="Larue G.E."/>
            <person name="Fisher S."/>
            <person name="Freeman R.M."/>
            <person name="Gunawardena J."/>
            <person name="Chu W."/>
            <person name="Stover N.A."/>
            <person name="Gregory B.D."/>
            <person name="Nowacki M."/>
            <person name="Derisi J."/>
            <person name="Roy S.W."/>
            <person name="Marshall W.F."/>
            <person name="Sood P."/>
        </authorList>
    </citation>
    <scope>NUCLEOTIDE SEQUENCE [LARGE SCALE GENOMIC DNA]</scope>
    <source>
        <strain evidence="3">WM001</strain>
    </source>
</reference>
<feature type="compositionally biased region" description="Basic and acidic residues" evidence="2">
    <location>
        <begin position="536"/>
        <end position="583"/>
    </location>
</feature>
<dbReference type="Proteomes" id="UP000187209">
    <property type="component" value="Unassembled WGS sequence"/>
</dbReference>
<evidence type="ECO:0000256" key="1">
    <source>
        <dbReference type="SAM" id="Coils"/>
    </source>
</evidence>
<keyword evidence="1" id="KW-0175">Coiled coil</keyword>
<accession>A0A1R2CPE4</accession>
<feature type="region of interest" description="Disordered" evidence="2">
    <location>
        <begin position="536"/>
        <end position="585"/>
    </location>
</feature>
<dbReference type="EMBL" id="MPUH01000094">
    <property type="protein sequence ID" value="OMJ90864.1"/>
    <property type="molecule type" value="Genomic_DNA"/>
</dbReference>